<dbReference type="SUPFAM" id="SSF57850">
    <property type="entry name" value="RING/U-box"/>
    <property type="match status" value="1"/>
</dbReference>
<sequence>MGVVFSEYMLMVWYAGLREEARAAAEKKGKKSGLTEEELDEGKVGAGGGEEFAVCLEEMVEGQVARVMPGCHHAFQRPCCRRMAPSPPCLPPL</sequence>
<reference evidence="1" key="2">
    <citation type="submission" date="2019-07" db="EMBL/GenBank/DDBJ databases">
        <authorList>
            <person name="Yang Y."/>
            <person name="Bocs S."/>
            <person name="Baudouin L."/>
        </authorList>
    </citation>
    <scope>NUCLEOTIDE SEQUENCE</scope>
    <source>
        <tissue evidence="1">Spear leaf of Hainan Tall coconut</tissue>
    </source>
</reference>
<dbReference type="AlphaFoldDB" id="A0A8K0I977"/>
<comment type="caution">
    <text evidence="1">The sequence shown here is derived from an EMBL/GenBank/DDBJ whole genome shotgun (WGS) entry which is preliminary data.</text>
</comment>
<evidence type="ECO:0000313" key="2">
    <source>
        <dbReference type="Proteomes" id="UP000797356"/>
    </source>
</evidence>
<proteinExistence type="predicted"/>
<dbReference type="Gene3D" id="3.30.40.10">
    <property type="entry name" value="Zinc/RING finger domain, C3HC4 (zinc finger)"/>
    <property type="match status" value="1"/>
</dbReference>
<name>A0A8K0I977_COCNU</name>
<dbReference type="InterPro" id="IPR013083">
    <property type="entry name" value="Znf_RING/FYVE/PHD"/>
</dbReference>
<accession>A0A8K0I977</accession>
<keyword evidence="2" id="KW-1185">Reference proteome</keyword>
<dbReference type="EMBL" id="CM017876">
    <property type="protein sequence ID" value="KAG1342484.1"/>
    <property type="molecule type" value="Genomic_DNA"/>
</dbReference>
<protein>
    <submittedName>
        <fullName evidence="1">Putative E3 ubiquitin-protein ligase ATL23</fullName>
    </submittedName>
</protein>
<dbReference type="OrthoDB" id="678282at2759"/>
<reference evidence="1" key="1">
    <citation type="journal article" date="2017" name="Gigascience">
        <title>The genome draft of coconut (Cocos nucifera).</title>
        <authorList>
            <person name="Xiao Y."/>
            <person name="Xu P."/>
            <person name="Fan H."/>
            <person name="Baudouin L."/>
            <person name="Xia W."/>
            <person name="Bocs S."/>
            <person name="Xu J."/>
            <person name="Li Q."/>
            <person name="Guo A."/>
            <person name="Zhou L."/>
            <person name="Li J."/>
            <person name="Wu Y."/>
            <person name="Ma Z."/>
            <person name="Armero A."/>
            <person name="Issali A.E."/>
            <person name="Liu N."/>
            <person name="Peng M."/>
            <person name="Yang Y."/>
        </authorList>
    </citation>
    <scope>NUCLEOTIDE SEQUENCE</scope>
    <source>
        <tissue evidence="1">Spear leaf of Hainan Tall coconut</tissue>
    </source>
</reference>
<gene>
    <name evidence="1" type="ORF">COCNU_05G007130</name>
</gene>
<organism evidence="1 2">
    <name type="scientific">Cocos nucifera</name>
    <name type="common">Coconut palm</name>
    <dbReference type="NCBI Taxonomy" id="13894"/>
    <lineage>
        <taxon>Eukaryota</taxon>
        <taxon>Viridiplantae</taxon>
        <taxon>Streptophyta</taxon>
        <taxon>Embryophyta</taxon>
        <taxon>Tracheophyta</taxon>
        <taxon>Spermatophyta</taxon>
        <taxon>Magnoliopsida</taxon>
        <taxon>Liliopsida</taxon>
        <taxon>Arecaceae</taxon>
        <taxon>Arecoideae</taxon>
        <taxon>Cocoseae</taxon>
        <taxon>Attaleinae</taxon>
        <taxon>Cocos</taxon>
    </lineage>
</organism>
<dbReference type="Proteomes" id="UP000797356">
    <property type="component" value="Chromosome 5"/>
</dbReference>
<evidence type="ECO:0000313" key="1">
    <source>
        <dbReference type="EMBL" id="KAG1342484.1"/>
    </source>
</evidence>